<evidence type="ECO:0000313" key="1">
    <source>
        <dbReference type="EMBL" id="MEJ7139353.1"/>
    </source>
</evidence>
<evidence type="ECO:0000313" key="2">
    <source>
        <dbReference type="Proteomes" id="UP001364695"/>
    </source>
</evidence>
<dbReference type="EC" id="1.-.-.-" evidence="1"/>
<accession>A0ACC6P560</accession>
<sequence>MDTTSADSSPRIAVVTGAGTGIGRAVALGLLGAGWCVALLGRRLAPLQDTARRAPHADRTLCLPTDVSDADAVAHAFTAIVAQWGRVDLLFNNAGTFAGGGPLQDVTAQTWREVMAVNLDGAFFCAQAAYAQMLRQSPPGGRIINNGSVSAQVPRPHAVAYSTSKHAINGLSKSLALEGRAHGITCGQIDIGNALTELTADMPRGMLQPDGQRRPEATMGLQPVVDAVLYQAHLPPGVAVPFMTVMAAGMPLVGRG</sequence>
<comment type="caution">
    <text evidence="1">The sequence shown here is derived from an EMBL/GenBank/DDBJ whole genome shotgun (WGS) entry which is preliminary data.</text>
</comment>
<dbReference type="EMBL" id="JAWDIE010000025">
    <property type="protein sequence ID" value="MEJ7139353.1"/>
    <property type="molecule type" value="Genomic_DNA"/>
</dbReference>
<keyword evidence="2" id="KW-1185">Reference proteome</keyword>
<dbReference type="Proteomes" id="UP001364695">
    <property type="component" value="Unassembled WGS sequence"/>
</dbReference>
<protein>
    <submittedName>
        <fullName evidence="1">SDR family oxidoreductase</fullName>
        <ecNumber evidence="1">1.-.-.-</ecNumber>
    </submittedName>
</protein>
<proteinExistence type="predicted"/>
<name>A0ACC6P560_9BURK</name>
<organism evidence="1 2">
    <name type="scientific">Amphibiibacter pelophylacis</name>
    <dbReference type="NCBI Taxonomy" id="1799477"/>
    <lineage>
        <taxon>Bacteria</taxon>
        <taxon>Pseudomonadati</taxon>
        <taxon>Pseudomonadota</taxon>
        <taxon>Betaproteobacteria</taxon>
        <taxon>Burkholderiales</taxon>
        <taxon>Sphaerotilaceae</taxon>
        <taxon>Amphibiibacter</taxon>
    </lineage>
</organism>
<gene>
    <name evidence="1" type="ORF">RV045_13085</name>
</gene>
<keyword evidence="1" id="KW-0560">Oxidoreductase</keyword>
<reference evidence="1" key="1">
    <citation type="submission" date="2023-10" db="EMBL/GenBank/DDBJ databases">
        <title>Amphibacter perezi, gen. nov., sp. nov. a novel taxa of the family Comamonadaceae, class Betaproteobacteria isolated from the skin microbiota of Pelophylax perezi from different populations.</title>
        <authorList>
            <person name="Costa S."/>
            <person name="Proenca D.N."/>
            <person name="Lopes I."/>
            <person name="Morais P.V."/>
        </authorList>
    </citation>
    <scope>NUCLEOTIDE SEQUENCE</scope>
    <source>
        <strain evidence="1">SL12-8</strain>
    </source>
</reference>